<name>W4Q3R9_9BACI</name>
<protein>
    <recommendedName>
        <fullName evidence="3">Host attachment protein</fullName>
    </recommendedName>
</protein>
<evidence type="ECO:0008006" key="3">
    <source>
        <dbReference type="Google" id="ProtNLM"/>
    </source>
</evidence>
<accession>W4Q3R9</accession>
<dbReference type="Proteomes" id="UP000018890">
    <property type="component" value="Unassembled WGS sequence"/>
</dbReference>
<evidence type="ECO:0000313" key="1">
    <source>
        <dbReference type="EMBL" id="GAE25999.1"/>
    </source>
</evidence>
<dbReference type="EMBL" id="BAUT01000017">
    <property type="protein sequence ID" value="GAE25999.1"/>
    <property type="molecule type" value="Genomic_DNA"/>
</dbReference>
<dbReference type="AlphaFoldDB" id="W4Q3R9"/>
<organism evidence="1 2">
    <name type="scientific">Halalkalibacter wakoensis JCM 9140</name>
    <dbReference type="NCBI Taxonomy" id="1236970"/>
    <lineage>
        <taxon>Bacteria</taxon>
        <taxon>Bacillati</taxon>
        <taxon>Bacillota</taxon>
        <taxon>Bacilli</taxon>
        <taxon>Bacillales</taxon>
        <taxon>Bacillaceae</taxon>
        <taxon>Halalkalibacter</taxon>
    </lineage>
</organism>
<dbReference type="InterPro" id="IPR040983">
    <property type="entry name" value="Bact_RF_family5"/>
</dbReference>
<proteinExistence type="predicted"/>
<keyword evidence="2" id="KW-1185">Reference proteome</keyword>
<sequence>MIETSLGEVLIERFYDLEIESEDWKQYEGVAASERMASRANHRDKFERRFEANQQRVFRSIATEIEKEAKRNKWSTIYLVGEDRLISEFEKQLQFTSVEKIKKNYNDLSPKEMVGQVLAS</sequence>
<dbReference type="Pfam" id="PF18846">
    <property type="entry name" value="baeRF_family5"/>
    <property type="match status" value="1"/>
</dbReference>
<dbReference type="RefSeq" id="WP_034745148.1">
    <property type="nucleotide sequence ID" value="NZ_BAUT01000017.1"/>
</dbReference>
<evidence type="ECO:0000313" key="2">
    <source>
        <dbReference type="Proteomes" id="UP000018890"/>
    </source>
</evidence>
<comment type="caution">
    <text evidence="1">The sequence shown here is derived from an EMBL/GenBank/DDBJ whole genome shotgun (WGS) entry which is preliminary data.</text>
</comment>
<gene>
    <name evidence="1" type="ORF">JCM9140_2027</name>
</gene>
<dbReference type="OrthoDB" id="5241360at2"/>
<dbReference type="STRING" id="1236970.JCM9140_2027"/>
<reference evidence="1" key="1">
    <citation type="journal article" date="2014" name="Genome Announc.">
        <title>Draft Genome Sequences of Three Alkaliphilic Bacillus Strains, Bacillus wakoensis JCM 9140T, Bacillus akibai JCM 9157T, and Bacillus hemicellulosilyticus JCM 9152T.</title>
        <authorList>
            <person name="Yuki M."/>
            <person name="Oshima K."/>
            <person name="Suda W."/>
            <person name="Oshida Y."/>
            <person name="Kitamura K."/>
            <person name="Iida T."/>
            <person name="Hattori M."/>
            <person name="Ohkuma M."/>
        </authorList>
    </citation>
    <scope>NUCLEOTIDE SEQUENCE [LARGE SCALE GENOMIC DNA]</scope>
    <source>
        <strain evidence="1">JCM 9140</strain>
    </source>
</reference>